<dbReference type="EMBL" id="CP003539">
    <property type="protein sequence ID" value="AFX99385.1"/>
    <property type="molecule type" value="Genomic_DNA"/>
</dbReference>
<keyword evidence="2" id="KW-1185">Reference proteome</keyword>
<dbReference type="KEGG" id="thal:A1OE_1209"/>
<proteinExistence type="predicted"/>
<protein>
    <submittedName>
        <fullName evidence="1">Uncharacterized protein</fullName>
    </submittedName>
</protein>
<evidence type="ECO:0000313" key="2">
    <source>
        <dbReference type="Proteomes" id="UP000010077"/>
    </source>
</evidence>
<dbReference type="Proteomes" id="UP000010077">
    <property type="component" value="Chromosome"/>
</dbReference>
<dbReference type="AlphaFoldDB" id="K7YIE7"/>
<evidence type="ECO:0000313" key="1">
    <source>
        <dbReference type="EMBL" id="AFX99385.1"/>
    </source>
</evidence>
<reference evidence="1 2" key="1">
    <citation type="journal article" date="2012" name="Proc. Natl. Acad. Sci. U.S.A.">
        <title>Genome streamlining and chemical defense in a coral reef symbiosis.</title>
        <authorList>
            <person name="Kwan J.C."/>
            <person name="Donia M.S."/>
            <person name="Han A.W."/>
            <person name="Hirose E."/>
            <person name="Haygood M.G."/>
            <person name="Schmidt E.W."/>
        </authorList>
    </citation>
    <scope>NUCLEOTIDE SEQUENCE [LARGE SCALE GENOMIC DNA]</scope>
    <source>
        <strain evidence="1 2">L2</strain>
    </source>
</reference>
<sequence>MLRYQIISNKSICNHHLGRINYRKKELLINLYKANSILDLSKQIYKA</sequence>
<organism evidence="1 2">
    <name type="scientific">Candidatus Endolissoclinum faulkneri L2</name>
    <dbReference type="NCBI Taxonomy" id="1193729"/>
    <lineage>
        <taxon>Bacteria</taxon>
        <taxon>Pseudomonadati</taxon>
        <taxon>Pseudomonadota</taxon>
        <taxon>Alphaproteobacteria</taxon>
        <taxon>Rhodospirillales</taxon>
        <taxon>Rhodospirillaceae</taxon>
        <taxon>Candidatus Endolissoclinum</taxon>
    </lineage>
</organism>
<accession>K7YIE7</accession>
<dbReference type="HOGENOM" id="CLU_3165864_0_0_5"/>
<gene>
    <name evidence="1" type="ORF">A1OE_1209</name>
</gene>
<name>K7YIE7_9PROT</name>
<dbReference type="STRING" id="1193729.A1OE_1209"/>